<feature type="compositionally biased region" description="Acidic residues" evidence="1">
    <location>
        <begin position="117"/>
        <end position="126"/>
    </location>
</feature>
<dbReference type="AlphaFoldDB" id="A0A9Q5N405"/>
<evidence type="ECO:0000313" key="2">
    <source>
        <dbReference type="EMBL" id="OCB87705.1"/>
    </source>
</evidence>
<feature type="region of interest" description="Disordered" evidence="1">
    <location>
        <begin position="198"/>
        <end position="561"/>
    </location>
</feature>
<feature type="compositionally biased region" description="Basic and acidic residues" evidence="1">
    <location>
        <begin position="499"/>
        <end position="522"/>
    </location>
</feature>
<feature type="compositionally biased region" description="Polar residues" evidence="1">
    <location>
        <begin position="231"/>
        <end position="254"/>
    </location>
</feature>
<feature type="compositionally biased region" description="Basic and acidic residues" evidence="1">
    <location>
        <begin position="101"/>
        <end position="116"/>
    </location>
</feature>
<evidence type="ECO:0000313" key="3">
    <source>
        <dbReference type="Proteomes" id="UP000757232"/>
    </source>
</evidence>
<feature type="compositionally biased region" description="Polar residues" evidence="1">
    <location>
        <begin position="200"/>
        <end position="216"/>
    </location>
</feature>
<organism evidence="2 3">
    <name type="scientific">Sanghuangporus baumii</name>
    <name type="common">Phellinus baumii</name>
    <dbReference type="NCBI Taxonomy" id="108892"/>
    <lineage>
        <taxon>Eukaryota</taxon>
        <taxon>Fungi</taxon>
        <taxon>Dikarya</taxon>
        <taxon>Basidiomycota</taxon>
        <taxon>Agaricomycotina</taxon>
        <taxon>Agaricomycetes</taxon>
        <taxon>Hymenochaetales</taxon>
        <taxon>Hymenochaetaceae</taxon>
        <taxon>Sanghuangporus</taxon>
    </lineage>
</organism>
<proteinExistence type="predicted"/>
<dbReference type="Proteomes" id="UP000757232">
    <property type="component" value="Unassembled WGS sequence"/>
</dbReference>
<feature type="compositionally biased region" description="Low complexity" evidence="1">
    <location>
        <begin position="365"/>
        <end position="375"/>
    </location>
</feature>
<feature type="region of interest" description="Disordered" evidence="1">
    <location>
        <begin position="101"/>
        <end position="182"/>
    </location>
</feature>
<feature type="compositionally biased region" description="Low complexity" evidence="1">
    <location>
        <begin position="441"/>
        <end position="496"/>
    </location>
</feature>
<accession>A0A9Q5N405</accession>
<keyword evidence="3" id="KW-1185">Reference proteome</keyword>
<evidence type="ECO:0000256" key="1">
    <source>
        <dbReference type="SAM" id="MobiDB-lite"/>
    </source>
</evidence>
<sequence>MHCIIPHFIATFRICICFRKFSGHFVSARSPLAYARISPPGRTFRNISRQTRTSLHPRDTRTIRTRDRFGPFPRRLTFFMSNRRLRHIAFGCSRSIFDGERESKHPADFSKTPDDGGHDEDDDDDDIPRPSGSGGASSSRRPGGPAGGNMGGGPGMGGRGGAGSGMGPRTSSLTNSSSGGRLSASIGLEHLERTPLSLPSHISTSFPGHYPPSQSFPHGGHGGLSHSSFSAMHSQHPSLSTHSQSHNYAQSPTSAYPGPGSALPVSGERHSPFNFNLPQKRARLDSSASATSTGGGSSYPGGPTAYTIDDPTAHQAYLQSQGQGQGSGTPQPQFGLHFGRPTPSPSSTGGRALYGQGQASPPPSNASSTPSNANSFVALMPGAGGGGISPTSPHHPHRPSAGGVGDLDWPIHNASQSQSQVQTQMHSRPGGGTDSAWLDFLSSAPASGSAPGAGASASSDGGASSAPSNASSAGGSSSAASSSSTTTLTSNASTLGKRSRSDSYLEDRGESSGRVKEEDRNEGGATMRRSGGQELDIFASTSSATGRERKTSDVRTGAGDVNTGSDWLQSLMDLDEPLSSIRLAKCQNPRPASVLVFAAPGWIQLTLPSSHDLAYLLPDSVDDLAV</sequence>
<feature type="compositionally biased region" description="Polar residues" evidence="1">
    <location>
        <begin position="170"/>
        <end position="180"/>
    </location>
</feature>
<name>A0A9Q5N405_SANBA</name>
<feature type="compositionally biased region" description="Polar residues" evidence="1">
    <location>
        <begin position="413"/>
        <end position="426"/>
    </location>
</feature>
<dbReference type="EMBL" id="LNZH02000189">
    <property type="protein sequence ID" value="OCB87705.1"/>
    <property type="molecule type" value="Genomic_DNA"/>
</dbReference>
<feature type="compositionally biased region" description="Gly residues" evidence="1">
    <location>
        <begin position="144"/>
        <end position="166"/>
    </location>
</feature>
<comment type="caution">
    <text evidence="2">The sequence shown here is derived from an EMBL/GenBank/DDBJ whole genome shotgun (WGS) entry which is preliminary data.</text>
</comment>
<reference evidence="2" key="1">
    <citation type="submission" date="2016-06" db="EMBL/GenBank/DDBJ databases">
        <title>Draft Genome sequence of the fungus Inonotus baumii.</title>
        <authorList>
            <person name="Zhu H."/>
            <person name="Lin W."/>
        </authorList>
    </citation>
    <scope>NUCLEOTIDE SEQUENCE</scope>
    <source>
        <strain evidence="2">821</strain>
    </source>
</reference>
<protein>
    <submittedName>
        <fullName evidence="2">Uncharacterized protein</fullName>
    </submittedName>
</protein>
<gene>
    <name evidence="2" type="ORF">A7U60_g5231</name>
</gene>